<evidence type="ECO:0000313" key="3">
    <source>
        <dbReference type="Proteomes" id="UP000187735"/>
    </source>
</evidence>
<dbReference type="EMBL" id="CP017641">
    <property type="protein sequence ID" value="APZ90643.1"/>
    <property type="molecule type" value="Genomic_DNA"/>
</dbReference>
<evidence type="ECO:0000259" key="1">
    <source>
        <dbReference type="SMART" id="SM00471"/>
    </source>
</evidence>
<dbReference type="InterPro" id="IPR006674">
    <property type="entry name" value="HD_domain"/>
</dbReference>
<dbReference type="CDD" id="cd00077">
    <property type="entry name" value="HDc"/>
    <property type="match status" value="1"/>
</dbReference>
<keyword evidence="2" id="KW-0378">Hydrolase</keyword>
<dbReference type="InterPro" id="IPR003607">
    <property type="entry name" value="HD/PDEase_dom"/>
</dbReference>
<accession>A0A1P8W9A6</accession>
<proteinExistence type="predicted"/>
<gene>
    <name evidence="2" type="ORF">Fuma_00224</name>
</gene>
<dbReference type="SMART" id="SM00471">
    <property type="entry name" value="HDc"/>
    <property type="match status" value="1"/>
</dbReference>
<dbReference type="RefSeq" id="WP_077022508.1">
    <property type="nucleotide sequence ID" value="NZ_CP017641.1"/>
</dbReference>
<dbReference type="KEGG" id="fmr:Fuma_00224"/>
<organism evidence="2 3">
    <name type="scientific">Fuerstiella marisgermanici</name>
    <dbReference type="NCBI Taxonomy" id="1891926"/>
    <lineage>
        <taxon>Bacteria</taxon>
        <taxon>Pseudomonadati</taxon>
        <taxon>Planctomycetota</taxon>
        <taxon>Planctomycetia</taxon>
        <taxon>Planctomycetales</taxon>
        <taxon>Planctomycetaceae</taxon>
        <taxon>Fuerstiella</taxon>
    </lineage>
</organism>
<dbReference type="GO" id="GO:0016787">
    <property type="term" value="F:hydrolase activity"/>
    <property type="evidence" value="ECO:0007669"/>
    <property type="project" value="UniProtKB-KW"/>
</dbReference>
<name>A0A1P8W9A6_9PLAN</name>
<keyword evidence="3" id="KW-1185">Reference proteome</keyword>
<dbReference type="Proteomes" id="UP000187735">
    <property type="component" value="Chromosome"/>
</dbReference>
<dbReference type="SUPFAM" id="SSF109604">
    <property type="entry name" value="HD-domain/PDEase-like"/>
    <property type="match status" value="1"/>
</dbReference>
<reference evidence="2 3" key="1">
    <citation type="journal article" date="2016" name="Front. Microbiol.">
        <title>Fuerstia marisgermanicae gen. nov., sp. nov., an Unusual Member of the Phylum Planctomycetes from the German Wadden Sea.</title>
        <authorList>
            <person name="Kohn T."/>
            <person name="Heuer A."/>
            <person name="Jogler M."/>
            <person name="Vollmers J."/>
            <person name="Boedeker C."/>
            <person name="Bunk B."/>
            <person name="Rast P."/>
            <person name="Borchert D."/>
            <person name="Glockner I."/>
            <person name="Freese H.M."/>
            <person name="Klenk H.P."/>
            <person name="Overmann J."/>
            <person name="Kaster A.K."/>
            <person name="Rohde M."/>
            <person name="Wiegand S."/>
            <person name="Jogler C."/>
        </authorList>
    </citation>
    <scope>NUCLEOTIDE SEQUENCE [LARGE SCALE GENOMIC DNA]</scope>
    <source>
        <strain evidence="2 3">NH11</strain>
    </source>
</reference>
<evidence type="ECO:0000313" key="2">
    <source>
        <dbReference type="EMBL" id="APZ90643.1"/>
    </source>
</evidence>
<dbReference type="Gene3D" id="1.10.3210.10">
    <property type="entry name" value="Hypothetical protein af1432"/>
    <property type="match status" value="1"/>
</dbReference>
<sequence length="242" mass="27636">MEADKLRRKICYAAAQLLNTRQETRFVAARWRAARAITSSYVDSESLPTDLEIRMALQQLVSTVLPAEPLPAESYDQFSDDDSADESDLSESRFDQYLALLEPMDRVRLNRDTHPEGDLLYHSLQVFELAKDARPWDEDFLIAALLHDVGKGIDPFDNHTATLNALHEIVSPRAFWFVENLPTQHRLYDGTIGVRARRRLTAHEDGEELKLLARCDSEGRVPGRPVSSLDEVICFLRELAWE</sequence>
<feature type="domain" description="HD/PDEase" evidence="1">
    <location>
        <begin position="115"/>
        <end position="230"/>
    </location>
</feature>
<dbReference type="OrthoDB" id="9805698at2"/>
<dbReference type="AlphaFoldDB" id="A0A1P8W9A6"/>
<protein>
    <submittedName>
        <fullName evidence="2">Putative HD phosphohydrolase</fullName>
    </submittedName>
</protein>
<dbReference type="Pfam" id="PF01966">
    <property type="entry name" value="HD"/>
    <property type="match status" value="1"/>
</dbReference>